<evidence type="ECO:0000313" key="8">
    <source>
        <dbReference type="Proteomes" id="UP000193218"/>
    </source>
</evidence>
<comment type="caution">
    <text evidence="7">The sequence shown here is derived from an EMBL/GenBank/DDBJ whole genome shotgun (WGS) entry which is preliminary data.</text>
</comment>
<organism evidence="7 8">
    <name type="scientific">Kockovaella imperatae</name>
    <dbReference type="NCBI Taxonomy" id="4999"/>
    <lineage>
        <taxon>Eukaryota</taxon>
        <taxon>Fungi</taxon>
        <taxon>Dikarya</taxon>
        <taxon>Basidiomycota</taxon>
        <taxon>Agaricomycotina</taxon>
        <taxon>Tremellomycetes</taxon>
        <taxon>Tremellales</taxon>
        <taxon>Cuniculitremaceae</taxon>
        <taxon>Kockovaella</taxon>
    </lineage>
</organism>
<comment type="similarity">
    <text evidence="2">Belongs to the TPX2 family.</text>
</comment>
<dbReference type="Proteomes" id="UP000193218">
    <property type="component" value="Unassembled WGS sequence"/>
</dbReference>
<evidence type="ECO:0000313" key="7">
    <source>
        <dbReference type="EMBL" id="ORX35855.1"/>
    </source>
</evidence>
<keyword evidence="4" id="KW-0206">Cytoskeleton</keyword>
<feature type="compositionally biased region" description="Low complexity" evidence="5">
    <location>
        <begin position="156"/>
        <end position="195"/>
    </location>
</feature>
<dbReference type="InParanoid" id="A0A1Y1UFL2"/>
<proteinExistence type="inferred from homology"/>
<dbReference type="Pfam" id="PF06886">
    <property type="entry name" value="TPX2"/>
    <property type="match status" value="1"/>
</dbReference>
<name>A0A1Y1UFL2_9TREE</name>
<feature type="region of interest" description="Disordered" evidence="5">
    <location>
        <begin position="308"/>
        <end position="329"/>
    </location>
</feature>
<evidence type="ECO:0000256" key="3">
    <source>
        <dbReference type="ARBA" id="ARBA00022490"/>
    </source>
</evidence>
<feature type="region of interest" description="Disordered" evidence="5">
    <location>
        <begin position="221"/>
        <end position="245"/>
    </location>
</feature>
<evidence type="ECO:0000256" key="2">
    <source>
        <dbReference type="ARBA" id="ARBA00005885"/>
    </source>
</evidence>
<keyword evidence="3" id="KW-0963">Cytoplasm</keyword>
<feature type="domain" description="TPX2 C-terminal" evidence="6">
    <location>
        <begin position="578"/>
        <end position="637"/>
    </location>
</feature>
<dbReference type="OrthoDB" id="2575493at2759"/>
<evidence type="ECO:0000256" key="5">
    <source>
        <dbReference type="SAM" id="MobiDB-lite"/>
    </source>
</evidence>
<reference evidence="7 8" key="1">
    <citation type="submission" date="2017-03" db="EMBL/GenBank/DDBJ databases">
        <title>Widespread Adenine N6-methylation of Active Genes in Fungi.</title>
        <authorList>
            <consortium name="DOE Joint Genome Institute"/>
            <person name="Mondo S.J."/>
            <person name="Dannebaum R.O."/>
            <person name="Kuo R.C."/>
            <person name="Louie K.B."/>
            <person name="Bewick A.J."/>
            <person name="Labutti K."/>
            <person name="Haridas S."/>
            <person name="Kuo A."/>
            <person name="Salamov A."/>
            <person name="Ahrendt S.R."/>
            <person name="Lau R."/>
            <person name="Bowen B.P."/>
            <person name="Lipzen A."/>
            <person name="Sullivan W."/>
            <person name="Andreopoulos W.B."/>
            <person name="Clum A."/>
            <person name="Lindquist E."/>
            <person name="Daum C."/>
            <person name="Northen T.R."/>
            <person name="Ramamoorthy G."/>
            <person name="Schmitz R.J."/>
            <person name="Gryganskyi A."/>
            <person name="Culley D."/>
            <person name="Magnuson J."/>
            <person name="James T.Y."/>
            <person name="O'Malley M.A."/>
            <person name="Stajich J.E."/>
            <person name="Spatafora J.W."/>
            <person name="Visel A."/>
            <person name="Grigoriev I.V."/>
        </authorList>
    </citation>
    <scope>NUCLEOTIDE SEQUENCE [LARGE SCALE GENOMIC DNA]</scope>
    <source>
        <strain evidence="7 8">NRRL Y-17943</strain>
    </source>
</reference>
<gene>
    <name evidence="7" type="ORF">BD324DRAFT_682014</name>
</gene>
<evidence type="ECO:0000256" key="4">
    <source>
        <dbReference type="ARBA" id="ARBA00023212"/>
    </source>
</evidence>
<dbReference type="STRING" id="4999.A0A1Y1UFL2"/>
<evidence type="ECO:0000256" key="1">
    <source>
        <dbReference type="ARBA" id="ARBA00004245"/>
    </source>
</evidence>
<keyword evidence="8" id="KW-1185">Reference proteome</keyword>
<dbReference type="GO" id="GO:0005856">
    <property type="term" value="C:cytoskeleton"/>
    <property type="evidence" value="ECO:0007669"/>
    <property type="project" value="UniProtKB-SubCell"/>
</dbReference>
<feature type="compositionally biased region" description="Basic and acidic residues" evidence="5">
    <location>
        <begin position="538"/>
        <end position="548"/>
    </location>
</feature>
<feature type="region of interest" description="Disordered" evidence="5">
    <location>
        <begin position="132"/>
        <end position="198"/>
    </location>
</feature>
<dbReference type="GeneID" id="33560943"/>
<sequence length="639" mass="71095">MDPPPTPLMPSGAAEMSLLFGQTPIYEGLDDLTEDSIEIGRRSHPGSWDLHYPGKTLLRESFILEEEDELGLDGTLLEDKVLTGTGEADKTMTAANVEYESSFMDEAPSVFINRRPMSPPTPVRDDYFRRRLSTSRRRSSSVASFKVEQPSRRLSEGPSGSSSSIIRSASAHSLISEDIPSSSSNSSLGPSQGESWTGDEKSIMEVKMAWRAHPLMTKARHVSAGNVPTTQGEEAPGSVPHKRRSLARFGPPKRLIVEMEAEDEEPSIRIPASTTIPLDLNHSTSRRGSRADHDAVRSEVLPMRTAEQTFDSPEPVPFPILADTSGSADSDGIDFKAEKRMSRSEQLVNFFTGFLSGMPREKSTVDMRDESIEIGRGQKSDVSLENARYPISFETVDIIQEQDTDDFTDRLPCPEPYQPVEVHSEREPSMSHEILNDDAPVRVRVPRVPLSRAPRRDFIDLQPPTFDDDELPPVRPSNAPYFALKPSRTIPSKISILNDSSTNGSRAPRHTMSAFACAALAKLPPPGKGSSAAGQPVRIRDSERASDLEKKRSLFDGLKVAPMKRTVPIVGRTPGKASRARAMQREMFDRGVKDRLEIKDKEKRRALVIKTIAEEQEYKKRRRETVIRANPLPEMYRRA</sequence>
<dbReference type="EMBL" id="NBSH01000009">
    <property type="protein sequence ID" value="ORX35855.1"/>
    <property type="molecule type" value="Genomic_DNA"/>
</dbReference>
<protein>
    <recommendedName>
        <fullName evidence="6">TPX2 C-terminal domain-containing protein</fullName>
    </recommendedName>
</protein>
<feature type="region of interest" description="Disordered" evidence="5">
    <location>
        <begin position="525"/>
        <end position="548"/>
    </location>
</feature>
<comment type="subcellular location">
    <subcellularLocation>
        <location evidence="1">Cytoplasm</location>
        <location evidence="1">Cytoskeleton</location>
    </subcellularLocation>
</comment>
<dbReference type="RefSeq" id="XP_021869984.1">
    <property type="nucleotide sequence ID" value="XM_022019134.1"/>
</dbReference>
<evidence type="ECO:0000259" key="6">
    <source>
        <dbReference type="Pfam" id="PF06886"/>
    </source>
</evidence>
<dbReference type="InterPro" id="IPR027329">
    <property type="entry name" value="TPX2_C"/>
</dbReference>
<dbReference type="AlphaFoldDB" id="A0A1Y1UFL2"/>
<accession>A0A1Y1UFL2</accession>